<evidence type="ECO:0000313" key="1">
    <source>
        <dbReference type="EMBL" id="GAA0880668.1"/>
    </source>
</evidence>
<dbReference type="PANTHER" id="PTHR36166:SF1">
    <property type="entry name" value="SRPBCC DOMAIN-CONTAINING PROTEIN"/>
    <property type="match status" value="1"/>
</dbReference>
<name>A0ABP3YHA1_9BACT</name>
<dbReference type="InterPro" id="IPR023393">
    <property type="entry name" value="START-like_dom_sf"/>
</dbReference>
<dbReference type="Pfam" id="PF10604">
    <property type="entry name" value="Polyketide_cyc2"/>
    <property type="match status" value="1"/>
</dbReference>
<protein>
    <submittedName>
        <fullName evidence="1">SRPBCC domain-containing protein</fullName>
    </submittedName>
</protein>
<dbReference type="PANTHER" id="PTHR36166">
    <property type="entry name" value="CHROMOSOME 9, WHOLE GENOME SHOTGUN SEQUENCE"/>
    <property type="match status" value="1"/>
</dbReference>
<proteinExistence type="predicted"/>
<evidence type="ECO:0000313" key="2">
    <source>
        <dbReference type="Proteomes" id="UP001500469"/>
    </source>
</evidence>
<dbReference type="EMBL" id="BAAAFI010000046">
    <property type="protein sequence ID" value="GAA0880668.1"/>
    <property type="molecule type" value="Genomic_DNA"/>
</dbReference>
<dbReference type="Proteomes" id="UP001500469">
    <property type="component" value="Unassembled WGS sequence"/>
</dbReference>
<comment type="caution">
    <text evidence="1">The sequence shown here is derived from an EMBL/GenBank/DDBJ whole genome shotgun (WGS) entry which is preliminary data.</text>
</comment>
<gene>
    <name evidence="1" type="ORF">GCM10009119_36380</name>
</gene>
<reference evidence="2" key="1">
    <citation type="journal article" date="2019" name="Int. J. Syst. Evol. Microbiol.">
        <title>The Global Catalogue of Microorganisms (GCM) 10K type strain sequencing project: providing services to taxonomists for standard genome sequencing and annotation.</title>
        <authorList>
            <consortium name="The Broad Institute Genomics Platform"/>
            <consortium name="The Broad Institute Genome Sequencing Center for Infectious Disease"/>
            <person name="Wu L."/>
            <person name="Ma J."/>
        </authorList>
    </citation>
    <scope>NUCLEOTIDE SEQUENCE [LARGE SCALE GENOMIC DNA]</scope>
    <source>
        <strain evidence="2">JCM 16112</strain>
    </source>
</reference>
<keyword evidence="2" id="KW-1185">Reference proteome</keyword>
<dbReference type="CDD" id="cd07822">
    <property type="entry name" value="SRPBCC_4"/>
    <property type="match status" value="1"/>
</dbReference>
<dbReference type="RefSeq" id="WP_343854154.1">
    <property type="nucleotide sequence ID" value="NZ_BAAAFI010000046.1"/>
</dbReference>
<organism evidence="1 2">
    <name type="scientific">Algoriphagus jejuensis</name>
    <dbReference type="NCBI Taxonomy" id="419934"/>
    <lineage>
        <taxon>Bacteria</taxon>
        <taxon>Pseudomonadati</taxon>
        <taxon>Bacteroidota</taxon>
        <taxon>Cytophagia</taxon>
        <taxon>Cytophagales</taxon>
        <taxon>Cyclobacteriaceae</taxon>
        <taxon>Algoriphagus</taxon>
    </lineage>
</organism>
<sequence length="144" mass="16250">MKKIETEILIQATPAQVWAVLADFESYPKWNPFIPYISGKKVVGEIIEVRIQPPGGGGMTFRPEVLKFEKEKEFRWKGKLLFKGVFDGEHYFVLDQVGKNETRLVHGEIFTGLLVALLSGMLHKTALGFQLMNEAIKAKSELNG</sequence>
<dbReference type="Gene3D" id="3.30.530.20">
    <property type="match status" value="1"/>
</dbReference>
<accession>A0ABP3YHA1</accession>
<dbReference type="SUPFAM" id="SSF55961">
    <property type="entry name" value="Bet v1-like"/>
    <property type="match status" value="1"/>
</dbReference>
<dbReference type="InterPro" id="IPR019587">
    <property type="entry name" value="Polyketide_cyclase/dehydratase"/>
</dbReference>